<dbReference type="VEuPathDB" id="MicrosporidiaDB:M153_36310001659"/>
<feature type="non-terminal residue" evidence="3">
    <location>
        <position position="1"/>
    </location>
</feature>
<reference evidence="3 4" key="1">
    <citation type="submission" date="2015-07" db="EMBL/GenBank/DDBJ databases">
        <title>The genome of Pseudoloma neurophilia, a relevant intracellular parasite of the zebrafish.</title>
        <authorList>
            <person name="Ndikumana S."/>
            <person name="Pelin A."/>
            <person name="Sanders J."/>
            <person name="Corradi N."/>
        </authorList>
    </citation>
    <scope>NUCLEOTIDE SEQUENCE [LARGE SCALE GENOMIC DNA]</scope>
    <source>
        <strain evidence="3 4">MK1</strain>
    </source>
</reference>
<feature type="transmembrane region" description="Helical" evidence="2">
    <location>
        <begin position="480"/>
        <end position="498"/>
    </location>
</feature>
<feature type="transmembrane region" description="Helical" evidence="2">
    <location>
        <begin position="374"/>
        <end position="395"/>
    </location>
</feature>
<keyword evidence="2" id="KW-0812">Transmembrane</keyword>
<accession>A0A0R0M0Z4</accession>
<comment type="caution">
    <text evidence="3">The sequence shown here is derived from an EMBL/GenBank/DDBJ whole genome shotgun (WGS) entry which is preliminary data.</text>
</comment>
<dbReference type="AlphaFoldDB" id="A0A0R0M0Z4"/>
<dbReference type="EMBL" id="LGUB01000761">
    <property type="protein sequence ID" value="KRH92673.1"/>
    <property type="molecule type" value="Genomic_DNA"/>
</dbReference>
<feature type="compositionally biased region" description="Basic and acidic residues" evidence="1">
    <location>
        <begin position="275"/>
        <end position="310"/>
    </location>
</feature>
<feature type="transmembrane region" description="Helical" evidence="2">
    <location>
        <begin position="116"/>
        <end position="137"/>
    </location>
</feature>
<evidence type="ECO:0000256" key="2">
    <source>
        <dbReference type="SAM" id="Phobius"/>
    </source>
</evidence>
<name>A0A0R0M0Z4_9MICR</name>
<feature type="transmembrane region" description="Helical" evidence="2">
    <location>
        <begin position="407"/>
        <end position="427"/>
    </location>
</feature>
<feature type="region of interest" description="Disordered" evidence="1">
    <location>
        <begin position="272"/>
        <end position="317"/>
    </location>
</feature>
<keyword evidence="2" id="KW-0472">Membrane</keyword>
<evidence type="ECO:0000313" key="3">
    <source>
        <dbReference type="EMBL" id="KRH92673.1"/>
    </source>
</evidence>
<gene>
    <name evidence="3" type="ORF">M153_36310001659</name>
</gene>
<dbReference type="Proteomes" id="UP000051530">
    <property type="component" value="Unassembled WGS sequence"/>
</dbReference>
<keyword evidence="4" id="KW-1185">Reference proteome</keyword>
<proteinExistence type="predicted"/>
<protein>
    <submittedName>
        <fullName evidence="3">Uncharacterized protein</fullName>
    </submittedName>
</protein>
<evidence type="ECO:0000313" key="4">
    <source>
        <dbReference type="Proteomes" id="UP000051530"/>
    </source>
</evidence>
<keyword evidence="2" id="KW-1133">Transmembrane helix</keyword>
<organism evidence="3 4">
    <name type="scientific">Pseudoloma neurophilia</name>
    <dbReference type="NCBI Taxonomy" id="146866"/>
    <lineage>
        <taxon>Eukaryota</taxon>
        <taxon>Fungi</taxon>
        <taxon>Fungi incertae sedis</taxon>
        <taxon>Microsporidia</taxon>
        <taxon>Pseudoloma</taxon>
    </lineage>
</organism>
<feature type="transmembrane region" description="Helical" evidence="2">
    <location>
        <begin position="179"/>
        <end position="198"/>
    </location>
</feature>
<feature type="transmembrane region" description="Helical" evidence="2">
    <location>
        <begin position="335"/>
        <end position="354"/>
    </location>
</feature>
<sequence length="536" mass="61760">EPKANFLKEVFPQSTNLGQESLRQQFLAIKPGNKETQKRTLPEPYHVEGISDYDVNRSRIIEKDDLLKSSNLKENDFNKSYAVTTKERDPMTNSMTNSMTKERDPLEDKKLLSDEVQYFSMVNYILVLILLVFYAFYRFNKKPSKNNQSGSNIYQSNQIEDQEPLNYGKNRAISSLTKMTFILSILSSIFLIGLLIHVKLPLRNLELGEIGDYQVKISKEYYTIWKTAQQKTSQLGDGAKSMLSDVRGFLKKSFAKITGNYYYEERGNDDQNIIKGDDEKRGNDENTVKSEKSENTVKSEKSENTIKSENTENIQKQNDNNDSFKYFSLTPLINILYSLSHILLISSILLFIMIRYEKKENFTLNVKKDGNMRWLIISYAILRIPLLIFLDYSAISKNQSVLFIKAVYYGSEGYFTAALVFLTILNIKDKKSKFINGIIQKNIFSKNILENEHGISDIKSNMKSNIKSDIESNMKNIKNILYLIMTSLIVYTFLKHTLQILSLPVKLNPTFFYILNRIEELSGMVIGLGIIEGVTR</sequence>
<evidence type="ECO:0000256" key="1">
    <source>
        <dbReference type="SAM" id="MobiDB-lite"/>
    </source>
</evidence>